<feature type="region of interest" description="Disordered" evidence="1">
    <location>
        <begin position="92"/>
        <end position="121"/>
    </location>
</feature>
<name>A0A7S2E7X4_TRICV</name>
<dbReference type="InterPro" id="IPR052803">
    <property type="entry name" value="Cilium-Associated_Jouberin"/>
</dbReference>
<dbReference type="PANTHER" id="PTHR44499">
    <property type="entry name" value="JOUBERIN"/>
    <property type="match status" value="1"/>
</dbReference>
<dbReference type="GO" id="GO:0044458">
    <property type="term" value="P:motile cilium assembly"/>
    <property type="evidence" value="ECO:0007669"/>
    <property type="project" value="TreeGrafter"/>
</dbReference>
<reference evidence="2" key="1">
    <citation type="submission" date="2021-01" db="EMBL/GenBank/DDBJ databases">
        <authorList>
            <person name="Corre E."/>
            <person name="Pelletier E."/>
            <person name="Niang G."/>
            <person name="Scheremetjew M."/>
            <person name="Finn R."/>
            <person name="Kale V."/>
            <person name="Holt S."/>
            <person name="Cochrane G."/>
            <person name="Meng A."/>
            <person name="Brown T."/>
            <person name="Cohen L."/>
        </authorList>
    </citation>
    <scope>NUCLEOTIDE SEQUENCE</scope>
    <source>
        <strain evidence="2">Grunow 1884</strain>
    </source>
</reference>
<protein>
    <submittedName>
        <fullName evidence="2">Uncharacterized protein</fullName>
    </submittedName>
</protein>
<dbReference type="AlphaFoldDB" id="A0A7S2E7X4"/>
<accession>A0A7S2E7X4</accession>
<evidence type="ECO:0000256" key="1">
    <source>
        <dbReference type="SAM" id="MobiDB-lite"/>
    </source>
</evidence>
<dbReference type="EMBL" id="HBGO01001662">
    <property type="protein sequence ID" value="CAD9320427.1"/>
    <property type="molecule type" value="Transcribed_RNA"/>
</dbReference>
<dbReference type="PANTHER" id="PTHR44499:SF1">
    <property type="entry name" value="JOUBERIN"/>
    <property type="match status" value="1"/>
</dbReference>
<organism evidence="2">
    <name type="scientific">Trieres chinensis</name>
    <name type="common">Marine centric diatom</name>
    <name type="synonym">Odontella sinensis</name>
    <dbReference type="NCBI Taxonomy" id="1514140"/>
    <lineage>
        <taxon>Eukaryota</taxon>
        <taxon>Sar</taxon>
        <taxon>Stramenopiles</taxon>
        <taxon>Ochrophyta</taxon>
        <taxon>Bacillariophyta</taxon>
        <taxon>Mediophyceae</taxon>
        <taxon>Biddulphiophycidae</taxon>
        <taxon>Eupodiscales</taxon>
        <taxon>Parodontellaceae</taxon>
        <taxon>Trieres</taxon>
    </lineage>
</organism>
<sequence>MTNCMGLFETKGLRQINLCGASRSLKNNLGCHGRCRLQLLKFRRNTWFVQQEANRCSCFPLSRPPPVFFQFLWKMRMAIPLFLGVTIGPVSKPPQQEQSKNVLASDARGGENTRSNAPLAAGRSMFPRMKRGADPCMLPTDMECCLHADYGADMIGFSSSGSLLAMAFFCSNKTSSVILYDADTWKILHEIRPAHNGTINEIVWSKDD</sequence>
<evidence type="ECO:0000313" key="2">
    <source>
        <dbReference type="EMBL" id="CAD9320427.1"/>
    </source>
</evidence>
<proteinExistence type="predicted"/>
<feature type="compositionally biased region" description="Polar residues" evidence="1">
    <location>
        <begin position="93"/>
        <end position="102"/>
    </location>
</feature>
<dbReference type="GO" id="GO:0036064">
    <property type="term" value="C:ciliary basal body"/>
    <property type="evidence" value="ECO:0007669"/>
    <property type="project" value="TreeGrafter"/>
</dbReference>
<gene>
    <name evidence="2" type="ORF">OSIN01602_LOCUS920</name>
</gene>